<dbReference type="GO" id="GO:0008934">
    <property type="term" value="F:inositol monophosphate 1-phosphatase activity"/>
    <property type="evidence" value="ECO:0007669"/>
    <property type="project" value="TreeGrafter"/>
</dbReference>
<evidence type="ECO:0000256" key="3">
    <source>
        <dbReference type="ARBA" id="ARBA00022801"/>
    </source>
</evidence>
<dbReference type="SUPFAM" id="SSF56655">
    <property type="entry name" value="Carbohydrate phosphatase"/>
    <property type="match status" value="1"/>
</dbReference>
<keyword evidence="2 5" id="KW-0479">Metal-binding</keyword>
<dbReference type="eggNOG" id="COG0483">
    <property type="taxonomic scope" value="Bacteria"/>
</dbReference>
<dbReference type="RefSeq" id="WP_014129673.1">
    <property type="nucleotide sequence ID" value="NC_016078.1"/>
</dbReference>
<feature type="binding site" evidence="5">
    <location>
        <position position="102"/>
    </location>
    <ligand>
        <name>Mg(2+)</name>
        <dbReference type="ChEBI" id="CHEBI:18420"/>
        <label>1</label>
        <note>catalytic</note>
    </ligand>
</feature>
<dbReference type="CDD" id="cd01638">
    <property type="entry name" value="CysQ"/>
    <property type="match status" value="1"/>
</dbReference>
<dbReference type="GO" id="GO:0007165">
    <property type="term" value="P:signal transduction"/>
    <property type="evidence" value="ECO:0007669"/>
    <property type="project" value="TreeGrafter"/>
</dbReference>
<dbReference type="InterPro" id="IPR000760">
    <property type="entry name" value="Inositol_monophosphatase-like"/>
</dbReference>
<evidence type="ECO:0000313" key="6">
    <source>
        <dbReference type="EMBL" id="AEQ50524.1"/>
    </source>
</evidence>
<gene>
    <name evidence="6" type="ordered locus">KKY_483</name>
</gene>
<feature type="binding site" evidence="5">
    <location>
        <position position="219"/>
    </location>
    <ligand>
        <name>Mg(2+)</name>
        <dbReference type="ChEBI" id="CHEBI:18420"/>
        <label>1</label>
        <note>catalytic</note>
    </ligand>
</feature>
<keyword evidence="4 5" id="KW-0460">Magnesium</keyword>
<proteinExistence type="inferred from homology"/>
<sequence length="288" mass="30381">MTLIGLGVGMPTTVPQGIKDDIKLLKSAAVHAGIIALGFFRTDMRTWTKNITSPVSEADIAVDTFLSGALRAARPDYGWLSEETADSPARLEHKRIFIVDPIDGTRGYIRGEDSWTISLAVVENGVAVAGVVYAPARDEMYVGGLGLGATCNDVPLRAEQTSSNAPLIPAPAAVHHELAALGLSYTKGPAYPSLAYRLVQVASGKLDAAVARRGAQDWDIAGADIILSEAGARFEDVCLGTPRYNGADTRHAALAATADISLLSPLCDALRVVYGCPQPDFDNPQPQA</sequence>
<dbReference type="PROSITE" id="PS00630">
    <property type="entry name" value="IMP_2"/>
    <property type="match status" value="1"/>
</dbReference>
<dbReference type="GO" id="GO:0046854">
    <property type="term" value="P:phosphatidylinositol phosphate biosynthetic process"/>
    <property type="evidence" value="ECO:0007669"/>
    <property type="project" value="InterPro"/>
</dbReference>
<keyword evidence="3" id="KW-0378">Hydrolase</keyword>
<comment type="cofactor">
    <cofactor evidence="5">
        <name>Mg(2+)</name>
        <dbReference type="ChEBI" id="CHEBI:18420"/>
    </cofactor>
</comment>
<dbReference type="Pfam" id="PF00459">
    <property type="entry name" value="Inositol_P"/>
    <property type="match status" value="1"/>
</dbReference>
<accession>G4RB15</accession>
<evidence type="ECO:0000313" key="7">
    <source>
        <dbReference type="Proteomes" id="UP000008850"/>
    </source>
</evidence>
<dbReference type="STRING" id="1082931.KKY_483"/>
<dbReference type="InterPro" id="IPR020550">
    <property type="entry name" value="Inositol_monophosphatase_CS"/>
</dbReference>
<reference evidence="6 7" key="1">
    <citation type="journal article" date="2012" name="J. Bacteriol.">
        <title>Complete genome sequence of Pelagibacterium halotolerans B2T.</title>
        <authorList>
            <person name="Huo Y.Y."/>
            <person name="Cheng H."/>
            <person name="Han X.F."/>
            <person name="Jiang X.W."/>
            <person name="Sun C."/>
            <person name="Zhang X.Q."/>
            <person name="Zhu X.F."/>
            <person name="Liu Y.F."/>
            <person name="Li P.F."/>
            <person name="Ni P.X."/>
            <person name="Wu M."/>
        </authorList>
    </citation>
    <scope>NUCLEOTIDE SEQUENCE [LARGE SCALE GENOMIC DNA]</scope>
    <source>
        <strain evidence="7">DSM 22347 / JCM 15775 / CGMCC 1.7692 / B2</strain>
    </source>
</reference>
<dbReference type="Gene3D" id="3.40.190.80">
    <property type="match status" value="1"/>
</dbReference>
<dbReference type="Gene3D" id="3.30.540.10">
    <property type="entry name" value="Fructose-1,6-Bisphosphatase, subunit A, domain 1"/>
    <property type="match status" value="1"/>
</dbReference>
<dbReference type="PANTHER" id="PTHR20854">
    <property type="entry name" value="INOSITOL MONOPHOSPHATASE"/>
    <property type="match status" value="1"/>
</dbReference>
<dbReference type="PANTHER" id="PTHR20854:SF4">
    <property type="entry name" value="INOSITOL-1-MONOPHOSPHATASE-RELATED"/>
    <property type="match status" value="1"/>
</dbReference>
<dbReference type="KEGG" id="phl:KKY_483"/>
<dbReference type="GO" id="GO:0046872">
    <property type="term" value="F:metal ion binding"/>
    <property type="evidence" value="ECO:0007669"/>
    <property type="project" value="UniProtKB-KW"/>
</dbReference>
<name>G4RB15_PELHB</name>
<dbReference type="AlphaFoldDB" id="G4RB15"/>
<evidence type="ECO:0000256" key="4">
    <source>
        <dbReference type="ARBA" id="ARBA00022842"/>
    </source>
</evidence>
<protein>
    <submittedName>
        <fullName evidence="6">Inositol monophosphatase family protein</fullName>
    </submittedName>
</protein>
<feature type="binding site" evidence="5">
    <location>
        <position position="82"/>
    </location>
    <ligand>
        <name>Mg(2+)</name>
        <dbReference type="ChEBI" id="CHEBI:18420"/>
        <label>1</label>
        <note>catalytic</note>
    </ligand>
</feature>
<comment type="similarity">
    <text evidence="1">Belongs to the inositol monophosphatase superfamily.</text>
</comment>
<organism evidence="6 7">
    <name type="scientific">Pelagibacterium halotolerans (strain DSM 22347 / JCM 15775 / CGMCC 1.7692 / B2)</name>
    <dbReference type="NCBI Taxonomy" id="1082931"/>
    <lineage>
        <taxon>Bacteria</taxon>
        <taxon>Pseudomonadati</taxon>
        <taxon>Pseudomonadota</taxon>
        <taxon>Alphaproteobacteria</taxon>
        <taxon>Hyphomicrobiales</taxon>
        <taxon>Devosiaceae</taxon>
        <taxon>Pelagibacterium</taxon>
    </lineage>
</organism>
<dbReference type="PATRIC" id="fig|1082931.4.peg.478"/>
<dbReference type="HOGENOM" id="CLU_044118_3_1_5"/>
<dbReference type="InterPro" id="IPR020583">
    <property type="entry name" value="Inositol_monoP_metal-BS"/>
</dbReference>
<evidence type="ECO:0000256" key="1">
    <source>
        <dbReference type="ARBA" id="ARBA00009759"/>
    </source>
</evidence>
<evidence type="ECO:0000256" key="2">
    <source>
        <dbReference type="ARBA" id="ARBA00022723"/>
    </source>
</evidence>
<dbReference type="Proteomes" id="UP000008850">
    <property type="component" value="Chromosome"/>
</dbReference>
<dbReference type="GO" id="GO:0006020">
    <property type="term" value="P:inositol metabolic process"/>
    <property type="evidence" value="ECO:0007669"/>
    <property type="project" value="TreeGrafter"/>
</dbReference>
<dbReference type="EMBL" id="CP003075">
    <property type="protein sequence ID" value="AEQ50524.1"/>
    <property type="molecule type" value="Genomic_DNA"/>
</dbReference>
<feature type="binding site" evidence="5">
    <location>
        <position position="103"/>
    </location>
    <ligand>
        <name>Mg(2+)</name>
        <dbReference type="ChEBI" id="CHEBI:18420"/>
        <label>1</label>
        <note>catalytic</note>
    </ligand>
</feature>
<dbReference type="PRINTS" id="PR00377">
    <property type="entry name" value="IMPHPHTASES"/>
</dbReference>
<feature type="binding site" evidence="5">
    <location>
        <position position="100"/>
    </location>
    <ligand>
        <name>Mg(2+)</name>
        <dbReference type="ChEBI" id="CHEBI:18420"/>
        <label>1</label>
        <note>catalytic</note>
    </ligand>
</feature>
<evidence type="ECO:0000256" key="5">
    <source>
        <dbReference type="PIRSR" id="PIRSR600760-2"/>
    </source>
</evidence>
<keyword evidence="7" id="KW-1185">Reference proteome</keyword>
<dbReference type="PROSITE" id="PS00629">
    <property type="entry name" value="IMP_1"/>
    <property type="match status" value="1"/>
</dbReference>